<keyword evidence="5 10" id="KW-0813">Transport</keyword>
<keyword evidence="11" id="KW-0449">Lipoprotein</keyword>
<evidence type="ECO:0000256" key="8">
    <source>
        <dbReference type="ARBA" id="ARBA00022927"/>
    </source>
</evidence>
<comment type="similarity">
    <text evidence="2 10">Belongs to the LolA family.</text>
</comment>
<dbReference type="InterPro" id="IPR004564">
    <property type="entry name" value="OM_lipoprot_carrier_LolA-like"/>
</dbReference>
<name>A0ABW3PI18_9PROT</name>
<comment type="subunit">
    <text evidence="3 10">Monomer.</text>
</comment>
<keyword evidence="6 10" id="KW-0732">Signal</keyword>
<evidence type="ECO:0000313" key="12">
    <source>
        <dbReference type="Proteomes" id="UP001597206"/>
    </source>
</evidence>
<evidence type="ECO:0000256" key="10">
    <source>
        <dbReference type="HAMAP-Rule" id="MF_00240"/>
    </source>
</evidence>
<dbReference type="CDD" id="cd16325">
    <property type="entry name" value="LolA"/>
    <property type="match status" value="1"/>
</dbReference>
<protein>
    <recommendedName>
        <fullName evidence="4 10">Outer-membrane lipoprotein carrier protein</fullName>
    </recommendedName>
</protein>
<comment type="subcellular location">
    <subcellularLocation>
        <location evidence="1 10">Periplasm</location>
    </subcellularLocation>
</comment>
<feature type="signal peptide" evidence="10">
    <location>
        <begin position="1"/>
        <end position="31"/>
    </location>
</feature>
<evidence type="ECO:0000256" key="7">
    <source>
        <dbReference type="ARBA" id="ARBA00022764"/>
    </source>
</evidence>
<keyword evidence="9 10" id="KW-0143">Chaperone</keyword>
<reference evidence="12" key="1">
    <citation type="journal article" date="2019" name="Int. J. Syst. Evol. Microbiol.">
        <title>The Global Catalogue of Microorganisms (GCM) 10K type strain sequencing project: providing services to taxonomists for standard genome sequencing and annotation.</title>
        <authorList>
            <consortium name="The Broad Institute Genomics Platform"/>
            <consortium name="The Broad Institute Genome Sequencing Center for Infectious Disease"/>
            <person name="Wu L."/>
            <person name="Ma J."/>
        </authorList>
    </citation>
    <scope>NUCLEOTIDE SEQUENCE [LARGE SCALE GENOMIC DNA]</scope>
    <source>
        <strain evidence="12">CCUG 58411</strain>
    </source>
</reference>
<evidence type="ECO:0000256" key="5">
    <source>
        <dbReference type="ARBA" id="ARBA00022448"/>
    </source>
</evidence>
<dbReference type="PANTHER" id="PTHR35869">
    <property type="entry name" value="OUTER-MEMBRANE LIPOPROTEIN CARRIER PROTEIN"/>
    <property type="match status" value="1"/>
</dbReference>
<dbReference type="NCBIfam" id="TIGR00547">
    <property type="entry name" value="lolA"/>
    <property type="match status" value="1"/>
</dbReference>
<dbReference type="PANTHER" id="PTHR35869:SF1">
    <property type="entry name" value="OUTER-MEMBRANE LIPOPROTEIN CARRIER PROTEIN"/>
    <property type="match status" value="1"/>
</dbReference>
<evidence type="ECO:0000256" key="9">
    <source>
        <dbReference type="ARBA" id="ARBA00023186"/>
    </source>
</evidence>
<dbReference type="InterPro" id="IPR029046">
    <property type="entry name" value="LolA/LolB/LppX"/>
</dbReference>
<comment type="function">
    <text evidence="10">Participates in the translocation of lipoproteins from the inner membrane to the outer membrane. Only forms a complex with a lipoprotein if the residue after the N-terminal Cys is not an aspartate (The Asp acts as a targeting signal to indicate that the lipoprotein should stay in the inner membrane).</text>
</comment>
<keyword evidence="8 10" id="KW-0653">Protein transport</keyword>
<dbReference type="RefSeq" id="WP_379035732.1">
    <property type="nucleotide sequence ID" value="NZ_JBHTLN010000007.1"/>
</dbReference>
<sequence length="215" mass="24215" precursor="true">MSNQLLSGVRKCVGIASVMLVSMHFQSSVYADGVDNLKQFYQSTQSMRAQFKQTVFDQKGRKLQEVNGNMLLQRPNKFRWDYQKPYEQQIISDGQQVFLFDVDLQQVSVRTLDKVLGTSPAALLAGGPNVEESFRLTRLVDYEGLQRVQAKPKQKDSGFQVVIISFDHGKLAEMRLVDAFSQSTHIVFSNVEVNPSLNTSQFLFTVPKGVDVVGE</sequence>
<evidence type="ECO:0000256" key="3">
    <source>
        <dbReference type="ARBA" id="ARBA00011245"/>
    </source>
</evidence>
<comment type="caution">
    <text evidence="11">The sequence shown here is derived from an EMBL/GenBank/DDBJ whole genome shotgun (WGS) entry which is preliminary data.</text>
</comment>
<dbReference type="InterPro" id="IPR018323">
    <property type="entry name" value="OM_lipoprot_carrier_LolA_Pbac"/>
</dbReference>
<proteinExistence type="inferred from homology"/>
<dbReference type="Proteomes" id="UP001597206">
    <property type="component" value="Unassembled WGS sequence"/>
</dbReference>
<dbReference type="SUPFAM" id="SSF89392">
    <property type="entry name" value="Prokaryotic lipoproteins and lipoprotein localization factors"/>
    <property type="match status" value="1"/>
</dbReference>
<evidence type="ECO:0000256" key="2">
    <source>
        <dbReference type="ARBA" id="ARBA00007615"/>
    </source>
</evidence>
<keyword evidence="7 10" id="KW-0574">Periplasm</keyword>
<keyword evidence="12" id="KW-1185">Reference proteome</keyword>
<evidence type="ECO:0000256" key="1">
    <source>
        <dbReference type="ARBA" id="ARBA00004418"/>
    </source>
</evidence>
<feature type="chain" id="PRO_5044917366" description="Outer-membrane lipoprotein carrier protein" evidence="10">
    <location>
        <begin position="32"/>
        <end position="215"/>
    </location>
</feature>
<accession>A0ABW3PI18</accession>
<evidence type="ECO:0000256" key="6">
    <source>
        <dbReference type="ARBA" id="ARBA00022729"/>
    </source>
</evidence>
<dbReference type="EMBL" id="JBHTLN010000007">
    <property type="protein sequence ID" value="MFD1123743.1"/>
    <property type="molecule type" value="Genomic_DNA"/>
</dbReference>
<dbReference type="Gene3D" id="2.50.20.10">
    <property type="entry name" value="Lipoprotein localisation LolA/LolB/LppX"/>
    <property type="match status" value="1"/>
</dbReference>
<evidence type="ECO:0000256" key="4">
    <source>
        <dbReference type="ARBA" id="ARBA00014035"/>
    </source>
</evidence>
<dbReference type="Pfam" id="PF03548">
    <property type="entry name" value="LolA"/>
    <property type="match status" value="1"/>
</dbReference>
<gene>
    <name evidence="10 11" type="primary">lolA</name>
    <name evidence="11" type="ORF">ACFQ2T_14595</name>
</gene>
<evidence type="ECO:0000313" key="11">
    <source>
        <dbReference type="EMBL" id="MFD1123743.1"/>
    </source>
</evidence>
<organism evidence="11 12">
    <name type="scientific">Methylophilus flavus</name>
    <dbReference type="NCBI Taxonomy" id="640084"/>
    <lineage>
        <taxon>Bacteria</taxon>
        <taxon>Pseudomonadati</taxon>
        <taxon>Pseudomonadota</taxon>
        <taxon>Betaproteobacteria</taxon>
        <taxon>Nitrosomonadales</taxon>
        <taxon>Methylophilaceae</taxon>
        <taxon>Methylophilus</taxon>
    </lineage>
</organism>
<dbReference type="HAMAP" id="MF_00240">
    <property type="entry name" value="LolA"/>
    <property type="match status" value="1"/>
</dbReference>